<evidence type="ECO:0000256" key="7">
    <source>
        <dbReference type="ARBA" id="ARBA00023136"/>
    </source>
</evidence>
<dbReference type="AlphaFoldDB" id="A0A1M4U549"/>
<feature type="transmembrane region" description="Helical" evidence="8">
    <location>
        <begin position="7"/>
        <end position="27"/>
    </location>
</feature>
<dbReference type="InterPro" id="IPR045062">
    <property type="entry name" value="Cyt_c_biogenesis_CcsA/CcmC"/>
</dbReference>
<keyword evidence="11" id="KW-1185">Reference proteome</keyword>
<feature type="transmembrane region" description="Helical" evidence="8">
    <location>
        <begin position="189"/>
        <end position="209"/>
    </location>
</feature>
<sequence>MNRRRWVAVFGAFALTTVAITYVMGLWVTPPDVFQGNLVRLIYVHPAVAWVAYLAYGVTSLSSIAYLWKKTRNYKWDLLAASSTEVGVVFTALTLITGSIWGRPTWGVWWTWDARLTTTALLLVLYLGYLALRRVTEDREQRAKRGAVAALIAFIDVPIVHQSVVWWKTLHQSATVFNADLNPKIHGEMAWTLLLGFLSFTAVYLWMVIKRYEIAKAEMAAEEQGIEEAIRERVGSL</sequence>
<keyword evidence="4 8" id="KW-0812">Transmembrane</keyword>
<feature type="transmembrane region" description="Helical" evidence="8">
    <location>
        <begin position="147"/>
        <end position="169"/>
    </location>
</feature>
<evidence type="ECO:0000256" key="8">
    <source>
        <dbReference type="SAM" id="Phobius"/>
    </source>
</evidence>
<evidence type="ECO:0000256" key="3">
    <source>
        <dbReference type="ARBA" id="ARBA00016463"/>
    </source>
</evidence>
<dbReference type="GO" id="GO:0005886">
    <property type="term" value="C:plasma membrane"/>
    <property type="evidence" value="ECO:0007669"/>
    <property type="project" value="TreeGrafter"/>
</dbReference>
<dbReference type="EMBL" id="FQUL01000008">
    <property type="protein sequence ID" value="SHE51766.1"/>
    <property type="molecule type" value="Genomic_DNA"/>
</dbReference>
<comment type="similarity">
    <text evidence="2">Belongs to the CcmC/CycZ/HelC family.</text>
</comment>
<organism evidence="10 11">
    <name type="scientific">Ferrithrix thermotolerans DSM 19514</name>
    <dbReference type="NCBI Taxonomy" id="1121881"/>
    <lineage>
        <taxon>Bacteria</taxon>
        <taxon>Bacillati</taxon>
        <taxon>Actinomycetota</taxon>
        <taxon>Acidimicrobiia</taxon>
        <taxon>Acidimicrobiales</taxon>
        <taxon>Acidimicrobiaceae</taxon>
        <taxon>Ferrithrix</taxon>
    </lineage>
</organism>
<gene>
    <name evidence="10" type="ORF">SAMN02745225_00847</name>
</gene>
<comment type="subcellular location">
    <subcellularLocation>
        <location evidence="1">Membrane</location>
        <topology evidence="1">Multi-pass membrane protein</topology>
    </subcellularLocation>
</comment>
<dbReference type="GO" id="GO:0015232">
    <property type="term" value="F:heme transmembrane transporter activity"/>
    <property type="evidence" value="ECO:0007669"/>
    <property type="project" value="InterPro"/>
</dbReference>
<dbReference type="PANTHER" id="PTHR30071">
    <property type="entry name" value="HEME EXPORTER PROTEIN C"/>
    <property type="match status" value="1"/>
</dbReference>
<feature type="transmembrane region" description="Helical" evidence="8">
    <location>
        <begin position="80"/>
        <end position="102"/>
    </location>
</feature>
<evidence type="ECO:0000259" key="9">
    <source>
        <dbReference type="Pfam" id="PF01578"/>
    </source>
</evidence>
<keyword evidence="6 8" id="KW-1133">Transmembrane helix</keyword>
<evidence type="ECO:0000313" key="11">
    <source>
        <dbReference type="Proteomes" id="UP000184295"/>
    </source>
</evidence>
<dbReference type="GO" id="GO:0017004">
    <property type="term" value="P:cytochrome complex assembly"/>
    <property type="evidence" value="ECO:0007669"/>
    <property type="project" value="UniProtKB-KW"/>
</dbReference>
<dbReference type="Proteomes" id="UP000184295">
    <property type="component" value="Unassembled WGS sequence"/>
</dbReference>
<evidence type="ECO:0000256" key="6">
    <source>
        <dbReference type="ARBA" id="ARBA00022989"/>
    </source>
</evidence>
<keyword evidence="5" id="KW-0201">Cytochrome c-type biogenesis</keyword>
<dbReference type="InterPro" id="IPR003557">
    <property type="entry name" value="Cyt_c_biogenesis_CcmC"/>
</dbReference>
<dbReference type="RefSeq" id="WP_072789030.1">
    <property type="nucleotide sequence ID" value="NZ_FQUL01000008.1"/>
</dbReference>
<feature type="domain" description="Cytochrome c assembly protein" evidence="9">
    <location>
        <begin position="8"/>
        <end position="171"/>
    </location>
</feature>
<dbReference type="GO" id="GO:0020037">
    <property type="term" value="F:heme binding"/>
    <property type="evidence" value="ECO:0007669"/>
    <property type="project" value="InterPro"/>
</dbReference>
<name>A0A1M4U549_9ACTN</name>
<protein>
    <recommendedName>
        <fullName evidence="3">Heme exporter protein C</fullName>
    </recommendedName>
</protein>
<evidence type="ECO:0000256" key="1">
    <source>
        <dbReference type="ARBA" id="ARBA00004141"/>
    </source>
</evidence>
<feature type="transmembrane region" description="Helical" evidence="8">
    <location>
        <begin position="114"/>
        <end position="135"/>
    </location>
</feature>
<evidence type="ECO:0000256" key="4">
    <source>
        <dbReference type="ARBA" id="ARBA00022692"/>
    </source>
</evidence>
<dbReference type="OrthoDB" id="9778550at2"/>
<accession>A0A1M4U549</accession>
<evidence type="ECO:0000256" key="2">
    <source>
        <dbReference type="ARBA" id="ARBA00005840"/>
    </source>
</evidence>
<reference evidence="11" key="1">
    <citation type="submission" date="2016-11" db="EMBL/GenBank/DDBJ databases">
        <authorList>
            <person name="Varghese N."/>
            <person name="Submissions S."/>
        </authorList>
    </citation>
    <scope>NUCLEOTIDE SEQUENCE [LARGE SCALE GENOMIC DNA]</scope>
    <source>
        <strain evidence="11">DSM 19514</strain>
    </source>
</reference>
<dbReference type="InterPro" id="IPR002541">
    <property type="entry name" value="Cyt_c_assembly"/>
</dbReference>
<dbReference type="PANTHER" id="PTHR30071:SF1">
    <property type="entry name" value="CYTOCHROME B_B6 PROTEIN-RELATED"/>
    <property type="match status" value="1"/>
</dbReference>
<feature type="transmembrane region" description="Helical" evidence="8">
    <location>
        <begin position="47"/>
        <end position="68"/>
    </location>
</feature>
<keyword evidence="7 8" id="KW-0472">Membrane</keyword>
<dbReference type="STRING" id="1121881.SAMN02745225_00847"/>
<dbReference type="Pfam" id="PF01578">
    <property type="entry name" value="Cytochrom_C_asm"/>
    <property type="match status" value="1"/>
</dbReference>
<proteinExistence type="inferred from homology"/>
<evidence type="ECO:0000256" key="5">
    <source>
        <dbReference type="ARBA" id="ARBA00022748"/>
    </source>
</evidence>
<evidence type="ECO:0000313" key="10">
    <source>
        <dbReference type="EMBL" id="SHE51766.1"/>
    </source>
</evidence>
<dbReference type="PRINTS" id="PR01386">
    <property type="entry name" value="CCMCBIOGNSIS"/>
</dbReference>